<dbReference type="SUPFAM" id="SSF55031">
    <property type="entry name" value="Bacterial exopeptidase dimerisation domain"/>
    <property type="match status" value="1"/>
</dbReference>
<dbReference type="InterPro" id="IPR052030">
    <property type="entry name" value="Peptidase_M20/M20A_hydrolases"/>
</dbReference>
<dbReference type="CDD" id="cd05672">
    <property type="entry name" value="M20_ACY1L2-like"/>
    <property type="match status" value="1"/>
</dbReference>
<evidence type="ECO:0000259" key="1">
    <source>
        <dbReference type="Pfam" id="PF07687"/>
    </source>
</evidence>
<keyword evidence="2" id="KW-0378">Hydrolase</keyword>
<evidence type="ECO:0000313" key="2">
    <source>
        <dbReference type="EMBL" id="EER25919.1"/>
    </source>
</evidence>
<dbReference type="FunFam" id="3.30.70.360:FF:000004">
    <property type="entry name" value="Peptidase M20 domain-containing protein 2"/>
    <property type="match status" value="1"/>
</dbReference>
<dbReference type="GO" id="GO:0016805">
    <property type="term" value="F:dipeptidase activity"/>
    <property type="evidence" value="ECO:0007669"/>
    <property type="project" value="TreeGrafter"/>
</dbReference>
<organism evidence="2 3">
    <name type="scientific">Coccidioides posadasii (strain C735)</name>
    <name type="common">Valley fever fungus</name>
    <dbReference type="NCBI Taxonomy" id="222929"/>
    <lineage>
        <taxon>Eukaryota</taxon>
        <taxon>Fungi</taxon>
        <taxon>Dikarya</taxon>
        <taxon>Ascomycota</taxon>
        <taxon>Pezizomycotina</taxon>
        <taxon>Eurotiomycetes</taxon>
        <taxon>Eurotiomycetidae</taxon>
        <taxon>Onygenales</taxon>
        <taxon>Onygenaceae</taxon>
        <taxon>Coccidioides</taxon>
    </lineage>
</organism>
<dbReference type="InterPro" id="IPR036264">
    <property type="entry name" value="Bact_exopeptidase_dim_dom"/>
</dbReference>
<dbReference type="AlphaFoldDB" id="C5PBD5"/>
<dbReference type="Pfam" id="PF07687">
    <property type="entry name" value="M20_dimer"/>
    <property type="match status" value="1"/>
</dbReference>
<feature type="domain" description="Peptidase M20 dimerisation" evidence="1">
    <location>
        <begin position="274"/>
        <end position="359"/>
    </location>
</feature>
<dbReference type="NCBIfam" id="TIGR01891">
    <property type="entry name" value="amidohydrolases"/>
    <property type="match status" value="1"/>
</dbReference>
<dbReference type="InterPro" id="IPR011650">
    <property type="entry name" value="Peptidase_M20_dimer"/>
</dbReference>
<gene>
    <name evidence="2" type="ORF">CPC735_043630</name>
</gene>
<name>C5PBD5_COCP7</name>
<dbReference type="SUPFAM" id="SSF53187">
    <property type="entry name" value="Zn-dependent exopeptidases"/>
    <property type="match status" value="1"/>
</dbReference>
<dbReference type="HOGENOM" id="CLU_031812_1_2_1"/>
<dbReference type="VEuPathDB" id="FungiDB:CPC735_043630"/>
<comment type="caution">
    <text evidence="2">The sequence shown here is derived from an EMBL/GenBank/DDBJ whole genome shotgun (WGS) entry which is preliminary data.</text>
</comment>
<reference evidence="2 3" key="1">
    <citation type="journal article" date="2009" name="Genome Res.">
        <title>Comparative genomic analyses of the human fungal pathogens Coccidioides and their relatives.</title>
        <authorList>
            <person name="Sharpton T.J."/>
            <person name="Stajich J.E."/>
            <person name="Rounsley S.D."/>
            <person name="Gardner M.J."/>
            <person name="Wortman J.R."/>
            <person name="Jordar V.S."/>
            <person name="Maiti R."/>
            <person name="Kodira C.D."/>
            <person name="Neafsey D.E."/>
            <person name="Zeng Q."/>
            <person name="Hung C.-Y."/>
            <person name="McMahan C."/>
            <person name="Muszewska A."/>
            <person name="Grynberg M."/>
            <person name="Mandel M.A."/>
            <person name="Kellner E.M."/>
            <person name="Barker B.M."/>
            <person name="Galgiani J.N."/>
            <person name="Orbach M.J."/>
            <person name="Kirkland T.N."/>
            <person name="Cole G.T."/>
            <person name="Henn M.R."/>
            <person name="Birren B.W."/>
            <person name="Taylor J.W."/>
        </authorList>
    </citation>
    <scope>NUCLEOTIDE SEQUENCE [LARGE SCALE GENOMIC DNA]</scope>
    <source>
        <strain evidence="3">C735</strain>
    </source>
</reference>
<dbReference type="PANTHER" id="PTHR30575:SF8">
    <property type="entry name" value="PEPTIDASE M20 DOMAIN-CONTAINING PROTEIN 2"/>
    <property type="match status" value="1"/>
</dbReference>
<protein>
    <submittedName>
        <fullName evidence="2">Amidohydrolase family protein</fullName>
    </submittedName>
</protein>
<dbReference type="EMBL" id="ACFW01000035">
    <property type="protein sequence ID" value="EER25919.1"/>
    <property type="molecule type" value="Genomic_DNA"/>
</dbReference>
<proteinExistence type="predicted"/>
<dbReference type="Proteomes" id="UP000009084">
    <property type="component" value="Unassembled WGS sequence"/>
</dbReference>
<accession>C5PBD5</accession>
<dbReference type="Gene3D" id="3.30.70.360">
    <property type="match status" value="1"/>
</dbReference>
<dbReference type="OrthoDB" id="6119954at2759"/>
<dbReference type="Gene3D" id="3.40.630.10">
    <property type="entry name" value="Zn peptidases"/>
    <property type="match status" value="1"/>
</dbReference>
<evidence type="ECO:0000313" key="3">
    <source>
        <dbReference type="Proteomes" id="UP000009084"/>
    </source>
</evidence>
<sequence>MWKNSGRTNAEILLNLLRVFIGAVGGFCPDAVATVSEWRPFSSNSQGEEDLQINPQAELCYYHLIASNRFLLLDCIRMTVSIEGPHSRHEIQKSVDEYIDSLKGRLYQLNKSIHENPELAYKEYHAHDAICSFLEELGFKPTRHAYGLETAFEVISGSDEGRCVNFNAEYDALPGIGHACGHNLIATASVTGFIALAHAISKFGIRGKAQLLGTPAEEDGGGKIDLLNAGAYKQADVSLMLATISHPMSDARFREHGVIGSSGSSSIACYDIVCTYEGVSAHSAANPHEGINALDAVVSAYNNISMLRQQIRPDERIHGTILQAPKITNAIPEHTATKYSVRSPTIKGVQELGKRVCKCMEAGALATGCKLKIEESPIYADLRLNQPLCDAFQAHMGDQGEKIFSGESDGLSGSTDQGNVTYAIPGLHALIGIPVTDDANNHTHGFAAAAGTEVAHERTLKGGKAMAMTGLDILTNDDFYARVIEDFEKDKKRR</sequence>
<dbReference type="InterPro" id="IPR017439">
    <property type="entry name" value="Amidohydrolase"/>
</dbReference>
<dbReference type="PANTHER" id="PTHR30575">
    <property type="entry name" value="PEPTIDASE M20"/>
    <property type="match status" value="1"/>
</dbReference>